<reference evidence="1 2" key="1">
    <citation type="submission" date="2024-04" db="EMBL/GenBank/DDBJ databases">
        <title>draft genome sequnece of Paenibacillus filicis.</title>
        <authorList>
            <person name="Kim D.-U."/>
        </authorList>
    </citation>
    <scope>NUCLEOTIDE SEQUENCE [LARGE SCALE GENOMIC DNA]</scope>
    <source>
        <strain evidence="1 2">KACC14197</strain>
    </source>
</reference>
<protein>
    <submittedName>
        <fullName evidence="1">Uncharacterized protein</fullName>
    </submittedName>
</protein>
<dbReference type="EMBL" id="JBBPCC010000015">
    <property type="protein sequence ID" value="MEK8130488.1"/>
    <property type="molecule type" value="Genomic_DNA"/>
</dbReference>
<comment type="caution">
    <text evidence="1">The sequence shown here is derived from an EMBL/GenBank/DDBJ whole genome shotgun (WGS) entry which is preliminary data.</text>
</comment>
<gene>
    <name evidence="1" type="ORF">WMW72_21505</name>
</gene>
<name>A0ABU9DQX8_9BACL</name>
<keyword evidence="2" id="KW-1185">Reference proteome</keyword>
<organism evidence="1 2">
    <name type="scientific">Paenibacillus filicis</name>
    <dbReference type="NCBI Taxonomy" id="669464"/>
    <lineage>
        <taxon>Bacteria</taxon>
        <taxon>Bacillati</taxon>
        <taxon>Bacillota</taxon>
        <taxon>Bacilli</taxon>
        <taxon>Bacillales</taxon>
        <taxon>Paenibacillaceae</taxon>
        <taxon>Paenibacillus</taxon>
    </lineage>
</organism>
<accession>A0ABU9DQX8</accession>
<proteinExistence type="predicted"/>
<sequence length="55" mass="6004">MADQLTAIIQEQLAKRAAYTMPPQPVDSSHMKVWQRGLGMMALSGAIRYGRGEAA</sequence>
<evidence type="ECO:0000313" key="2">
    <source>
        <dbReference type="Proteomes" id="UP001469365"/>
    </source>
</evidence>
<dbReference type="Proteomes" id="UP001469365">
    <property type="component" value="Unassembled WGS sequence"/>
</dbReference>
<evidence type="ECO:0000313" key="1">
    <source>
        <dbReference type="EMBL" id="MEK8130488.1"/>
    </source>
</evidence>
<dbReference type="RefSeq" id="WP_341417630.1">
    <property type="nucleotide sequence ID" value="NZ_JBBPCC010000015.1"/>
</dbReference>